<keyword evidence="2 11" id="KW-0723">Serine/threonine-protein kinase</keyword>
<dbReference type="InterPro" id="IPR000719">
    <property type="entry name" value="Prot_kinase_dom"/>
</dbReference>
<dbReference type="Proteomes" id="UP000321805">
    <property type="component" value="Chromosome"/>
</dbReference>
<sequence>MTMSGLQTHVALPDRYRVERHLANGGMASVWAARDEVLERVVAVKVLAPGYAADPAARRRFTREARAAARVSDHPHVVTIYDIGESTDAVPQAFIVMELLAGGTVADRLRTGGPVPTALALRWLDEAGQALDAAHAADIVHRDVKPGNLLLDEAQRLAVGDFGIASLAGSTQVTQAGQVLGTAAYLSPEQARGHAATPASDRYSLAVVAYELLCGHRPFGGETPMAQARAHVEAEPPTPTGPCEAAAAVLRHGLSKDPAQRPASAADFVARLRDVLGVRAPGMSRFARSEPVTAPTVSRAPAPPAPPPPHARAPEEDRTRVPPGPVARPRRRRGAAIAGVAALCIAGGTAAALIGDEGNQGGSGTAGSPTVRRSSAQRSSGAAVRAPATTAAPAASTPAATTAAPATTAPAPATDGRSAAELNNAGYAMLPGDPAGALPLLQRAADAFRASGDHSSTDYAYNLYNLGWALRLSGRPAEAIPLLQERLRISNDQRGTVEKELRTAQRLAGQDPAGTPPGRAKGKGKDGKGAAG</sequence>
<dbReference type="OrthoDB" id="9762169at2"/>
<evidence type="ECO:0000313" key="12">
    <source>
        <dbReference type="Proteomes" id="UP000321805"/>
    </source>
</evidence>
<feature type="domain" description="Protein kinase" evidence="10">
    <location>
        <begin position="16"/>
        <end position="276"/>
    </location>
</feature>
<feature type="compositionally biased region" description="Low complexity" evidence="9">
    <location>
        <begin position="372"/>
        <end position="414"/>
    </location>
</feature>
<dbReference type="CDD" id="cd14014">
    <property type="entry name" value="STKc_PknB_like"/>
    <property type="match status" value="1"/>
</dbReference>
<keyword evidence="5 11" id="KW-0418">Kinase</keyword>
<reference evidence="11" key="1">
    <citation type="journal article" date="2018" name="J. Microbiol.">
        <title>Baekduia soli gen. nov., sp. nov., a novel bacterium isolated from the soil of Baekdu Mountain and proposal of a novel family name, Baekduiaceae fam. nov.</title>
        <authorList>
            <person name="An D.S."/>
            <person name="Siddiqi M.Z."/>
            <person name="Kim K.H."/>
            <person name="Yu H.S."/>
            <person name="Im W.T."/>
        </authorList>
    </citation>
    <scope>NUCLEOTIDE SEQUENCE [LARGE SCALE GENOMIC DNA]</scope>
    <source>
        <strain evidence="11">BR7-21</strain>
    </source>
</reference>
<evidence type="ECO:0000256" key="6">
    <source>
        <dbReference type="ARBA" id="ARBA00022840"/>
    </source>
</evidence>
<dbReference type="SUPFAM" id="SSF48452">
    <property type="entry name" value="TPR-like"/>
    <property type="match status" value="1"/>
</dbReference>
<accession>A0A5B8U6D4</accession>
<dbReference type="GO" id="GO:0016747">
    <property type="term" value="F:acyltransferase activity, transferring groups other than amino-acyl groups"/>
    <property type="evidence" value="ECO:0007669"/>
    <property type="project" value="InterPro"/>
</dbReference>
<evidence type="ECO:0000259" key="10">
    <source>
        <dbReference type="PROSITE" id="PS50011"/>
    </source>
</evidence>
<evidence type="ECO:0000256" key="8">
    <source>
        <dbReference type="ARBA" id="ARBA00048679"/>
    </source>
</evidence>
<dbReference type="InterPro" id="IPR011990">
    <property type="entry name" value="TPR-like_helical_dom_sf"/>
</dbReference>
<feature type="compositionally biased region" description="Low complexity" evidence="9">
    <location>
        <begin position="291"/>
        <end position="300"/>
    </location>
</feature>
<evidence type="ECO:0000313" key="11">
    <source>
        <dbReference type="EMBL" id="QEC48653.1"/>
    </source>
</evidence>
<dbReference type="PANTHER" id="PTHR43289">
    <property type="entry name" value="MITOGEN-ACTIVATED PROTEIN KINASE KINASE KINASE 20-RELATED"/>
    <property type="match status" value="1"/>
</dbReference>
<keyword evidence="4" id="KW-0547">Nucleotide-binding</keyword>
<proteinExistence type="predicted"/>
<dbReference type="GO" id="GO:0004674">
    <property type="term" value="F:protein serine/threonine kinase activity"/>
    <property type="evidence" value="ECO:0007669"/>
    <property type="project" value="UniProtKB-KW"/>
</dbReference>
<dbReference type="PANTHER" id="PTHR43289:SF6">
    <property type="entry name" value="SERINE_THREONINE-PROTEIN KINASE NEKL-3"/>
    <property type="match status" value="1"/>
</dbReference>
<dbReference type="Gene3D" id="1.10.510.10">
    <property type="entry name" value="Transferase(Phosphotransferase) domain 1"/>
    <property type="match status" value="1"/>
</dbReference>
<feature type="compositionally biased region" description="Basic and acidic residues" evidence="9">
    <location>
        <begin position="523"/>
        <end position="532"/>
    </location>
</feature>
<dbReference type="KEGG" id="bsol:FSW04_14440"/>
<feature type="region of interest" description="Disordered" evidence="9">
    <location>
        <begin position="357"/>
        <end position="418"/>
    </location>
</feature>
<evidence type="ECO:0000256" key="2">
    <source>
        <dbReference type="ARBA" id="ARBA00022527"/>
    </source>
</evidence>
<dbReference type="Pfam" id="PF00069">
    <property type="entry name" value="Pkinase"/>
    <property type="match status" value="1"/>
</dbReference>
<dbReference type="GO" id="GO:0005524">
    <property type="term" value="F:ATP binding"/>
    <property type="evidence" value="ECO:0007669"/>
    <property type="project" value="UniProtKB-KW"/>
</dbReference>
<reference evidence="11" key="2">
    <citation type="submission" date="2019-08" db="EMBL/GenBank/DDBJ databases">
        <authorList>
            <person name="Im W.-T."/>
        </authorList>
    </citation>
    <scope>NUCLEOTIDE SEQUENCE</scope>
    <source>
        <strain evidence="11">BR7-21</strain>
    </source>
</reference>
<organism evidence="11 12">
    <name type="scientific">Baekduia soli</name>
    <dbReference type="NCBI Taxonomy" id="496014"/>
    <lineage>
        <taxon>Bacteria</taxon>
        <taxon>Bacillati</taxon>
        <taxon>Actinomycetota</taxon>
        <taxon>Thermoleophilia</taxon>
        <taxon>Solirubrobacterales</taxon>
        <taxon>Baekduiaceae</taxon>
        <taxon>Baekduia</taxon>
    </lineage>
</organism>
<comment type="catalytic activity">
    <reaction evidence="8">
        <text>L-seryl-[protein] + ATP = O-phospho-L-seryl-[protein] + ADP + H(+)</text>
        <dbReference type="Rhea" id="RHEA:17989"/>
        <dbReference type="Rhea" id="RHEA-COMP:9863"/>
        <dbReference type="Rhea" id="RHEA-COMP:11604"/>
        <dbReference type="ChEBI" id="CHEBI:15378"/>
        <dbReference type="ChEBI" id="CHEBI:29999"/>
        <dbReference type="ChEBI" id="CHEBI:30616"/>
        <dbReference type="ChEBI" id="CHEBI:83421"/>
        <dbReference type="ChEBI" id="CHEBI:456216"/>
        <dbReference type="EC" id="2.7.11.1"/>
    </reaction>
</comment>
<evidence type="ECO:0000256" key="4">
    <source>
        <dbReference type="ARBA" id="ARBA00022741"/>
    </source>
</evidence>
<evidence type="ECO:0000256" key="5">
    <source>
        <dbReference type="ARBA" id="ARBA00022777"/>
    </source>
</evidence>
<protein>
    <recommendedName>
        <fullName evidence="1">non-specific serine/threonine protein kinase</fullName>
        <ecNumber evidence="1">2.7.11.1</ecNumber>
    </recommendedName>
</protein>
<keyword evidence="12" id="KW-1185">Reference proteome</keyword>
<dbReference type="SMART" id="SM00220">
    <property type="entry name" value="S_TKc"/>
    <property type="match status" value="1"/>
</dbReference>
<evidence type="ECO:0000256" key="1">
    <source>
        <dbReference type="ARBA" id="ARBA00012513"/>
    </source>
</evidence>
<dbReference type="PROSITE" id="PS00108">
    <property type="entry name" value="PROTEIN_KINASE_ST"/>
    <property type="match status" value="1"/>
</dbReference>
<gene>
    <name evidence="11" type="ORF">FSW04_14440</name>
</gene>
<dbReference type="InterPro" id="IPR020610">
    <property type="entry name" value="Thiolase_AS"/>
</dbReference>
<name>A0A5B8U6D4_9ACTN</name>
<dbReference type="InterPro" id="IPR008271">
    <property type="entry name" value="Ser/Thr_kinase_AS"/>
</dbReference>
<dbReference type="AlphaFoldDB" id="A0A5B8U6D4"/>
<keyword evidence="6" id="KW-0067">ATP-binding</keyword>
<dbReference type="EC" id="2.7.11.1" evidence="1"/>
<feature type="compositionally biased region" description="Basic and acidic residues" evidence="9">
    <location>
        <begin position="492"/>
        <end position="503"/>
    </location>
</feature>
<dbReference type="Gene3D" id="3.30.200.20">
    <property type="entry name" value="Phosphorylase Kinase, domain 1"/>
    <property type="match status" value="1"/>
</dbReference>
<keyword evidence="3" id="KW-0808">Transferase</keyword>
<evidence type="ECO:0000256" key="7">
    <source>
        <dbReference type="ARBA" id="ARBA00047899"/>
    </source>
</evidence>
<dbReference type="EMBL" id="CP042430">
    <property type="protein sequence ID" value="QEC48653.1"/>
    <property type="molecule type" value="Genomic_DNA"/>
</dbReference>
<comment type="catalytic activity">
    <reaction evidence="7">
        <text>L-threonyl-[protein] + ATP = O-phospho-L-threonyl-[protein] + ADP + H(+)</text>
        <dbReference type="Rhea" id="RHEA:46608"/>
        <dbReference type="Rhea" id="RHEA-COMP:11060"/>
        <dbReference type="Rhea" id="RHEA-COMP:11605"/>
        <dbReference type="ChEBI" id="CHEBI:15378"/>
        <dbReference type="ChEBI" id="CHEBI:30013"/>
        <dbReference type="ChEBI" id="CHEBI:30616"/>
        <dbReference type="ChEBI" id="CHEBI:61977"/>
        <dbReference type="ChEBI" id="CHEBI:456216"/>
        <dbReference type="EC" id="2.7.11.1"/>
    </reaction>
</comment>
<feature type="region of interest" description="Disordered" evidence="9">
    <location>
        <begin position="492"/>
        <end position="532"/>
    </location>
</feature>
<evidence type="ECO:0000256" key="3">
    <source>
        <dbReference type="ARBA" id="ARBA00022679"/>
    </source>
</evidence>
<dbReference type="SUPFAM" id="SSF56112">
    <property type="entry name" value="Protein kinase-like (PK-like)"/>
    <property type="match status" value="1"/>
</dbReference>
<feature type="compositionally biased region" description="Pro residues" evidence="9">
    <location>
        <begin position="301"/>
        <end position="311"/>
    </location>
</feature>
<evidence type="ECO:0000256" key="9">
    <source>
        <dbReference type="SAM" id="MobiDB-lite"/>
    </source>
</evidence>
<feature type="region of interest" description="Disordered" evidence="9">
    <location>
        <begin position="287"/>
        <end position="332"/>
    </location>
</feature>
<dbReference type="PROSITE" id="PS50011">
    <property type="entry name" value="PROTEIN_KINASE_DOM"/>
    <property type="match status" value="1"/>
</dbReference>
<dbReference type="Pfam" id="PF13424">
    <property type="entry name" value="TPR_12"/>
    <property type="match status" value="1"/>
</dbReference>
<dbReference type="FunFam" id="3.30.200.20:FF:000035">
    <property type="entry name" value="Serine/threonine protein kinase Stk1"/>
    <property type="match status" value="1"/>
</dbReference>
<dbReference type="InterPro" id="IPR011009">
    <property type="entry name" value="Kinase-like_dom_sf"/>
</dbReference>
<dbReference type="PROSITE" id="PS00099">
    <property type="entry name" value="THIOLASE_3"/>
    <property type="match status" value="1"/>
</dbReference>
<dbReference type="Gene3D" id="1.25.40.10">
    <property type="entry name" value="Tetratricopeptide repeat domain"/>
    <property type="match status" value="1"/>
</dbReference>